<reference evidence="3 4" key="1">
    <citation type="submission" date="2020-06" db="EMBL/GenBank/DDBJ databases">
        <authorList>
            <person name="Li R."/>
            <person name="Bekaert M."/>
        </authorList>
    </citation>
    <scope>NUCLEOTIDE SEQUENCE [LARGE SCALE GENOMIC DNA]</scope>
    <source>
        <strain evidence="4">wild</strain>
    </source>
</reference>
<dbReference type="PANTHER" id="PTHR19143">
    <property type="entry name" value="FIBRINOGEN/TENASCIN/ANGIOPOEITIN"/>
    <property type="match status" value="1"/>
</dbReference>
<dbReference type="Gene3D" id="3.90.215.10">
    <property type="entry name" value="Gamma Fibrinogen, chain A, domain 1"/>
    <property type="match status" value="1"/>
</dbReference>
<feature type="signal peptide" evidence="1">
    <location>
        <begin position="1"/>
        <end position="29"/>
    </location>
</feature>
<dbReference type="InterPro" id="IPR050373">
    <property type="entry name" value="Fibrinogen_C-term_domain"/>
</dbReference>
<feature type="domain" description="Fibrinogen C-terminal" evidence="2">
    <location>
        <begin position="89"/>
        <end position="297"/>
    </location>
</feature>
<evidence type="ECO:0000313" key="3">
    <source>
        <dbReference type="EMBL" id="CAC5418937.1"/>
    </source>
</evidence>
<evidence type="ECO:0000256" key="1">
    <source>
        <dbReference type="SAM" id="SignalP"/>
    </source>
</evidence>
<dbReference type="EMBL" id="CACVKT020008955">
    <property type="protein sequence ID" value="CAC5418937.1"/>
    <property type="molecule type" value="Genomic_DNA"/>
</dbReference>
<dbReference type="NCBIfam" id="NF040941">
    <property type="entry name" value="GGGWT_bact"/>
    <property type="match status" value="1"/>
</dbReference>
<dbReference type="CDD" id="cd00087">
    <property type="entry name" value="FReD"/>
    <property type="match status" value="1"/>
</dbReference>
<protein>
    <recommendedName>
        <fullName evidence="2">Fibrinogen C-terminal domain-containing protein</fullName>
    </recommendedName>
</protein>
<dbReference type="InterPro" id="IPR014716">
    <property type="entry name" value="Fibrinogen_a/b/g_C_1"/>
</dbReference>
<dbReference type="InterPro" id="IPR002181">
    <property type="entry name" value="Fibrinogen_a/b/g_C_dom"/>
</dbReference>
<dbReference type="Proteomes" id="UP000507470">
    <property type="component" value="Unassembled WGS sequence"/>
</dbReference>
<dbReference type="Pfam" id="PF00147">
    <property type="entry name" value="Fibrinogen_C"/>
    <property type="match status" value="1"/>
</dbReference>
<dbReference type="InterPro" id="IPR003609">
    <property type="entry name" value="Pan_app"/>
</dbReference>
<dbReference type="Pfam" id="PF00024">
    <property type="entry name" value="PAN_1"/>
    <property type="match status" value="1"/>
</dbReference>
<keyword evidence="4" id="KW-1185">Reference proteome</keyword>
<accession>A0A6J8EF82</accession>
<organism evidence="3 4">
    <name type="scientific">Mytilus coruscus</name>
    <name type="common">Sea mussel</name>
    <dbReference type="NCBI Taxonomy" id="42192"/>
    <lineage>
        <taxon>Eukaryota</taxon>
        <taxon>Metazoa</taxon>
        <taxon>Spiralia</taxon>
        <taxon>Lophotrochozoa</taxon>
        <taxon>Mollusca</taxon>
        <taxon>Bivalvia</taxon>
        <taxon>Autobranchia</taxon>
        <taxon>Pteriomorphia</taxon>
        <taxon>Mytilida</taxon>
        <taxon>Mytiloidea</taxon>
        <taxon>Mytilidae</taxon>
        <taxon>Mytilinae</taxon>
        <taxon>Mytilus</taxon>
    </lineage>
</organism>
<dbReference type="OrthoDB" id="7871457at2759"/>
<gene>
    <name evidence="3" type="ORF">MCOR_51329</name>
</gene>
<feature type="chain" id="PRO_5026735703" description="Fibrinogen C-terminal domain-containing protein" evidence="1">
    <location>
        <begin position="30"/>
        <end position="297"/>
    </location>
</feature>
<dbReference type="GO" id="GO:0005615">
    <property type="term" value="C:extracellular space"/>
    <property type="evidence" value="ECO:0007669"/>
    <property type="project" value="TreeGrafter"/>
</dbReference>
<evidence type="ECO:0000313" key="4">
    <source>
        <dbReference type="Proteomes" id="UP000507470"/>
    </source>
</evidence>
<dbReference type="SMART" id="SM00186">
    <property type="entry name" value="FBG"/>
    <property type="match status" value="1"/>
</dbReference>
<keyword evidence="1" id="KW-0732">Signal</keyword>
<name>A0A6J8EF82_MYTCO</name>
<dbReference type="AlphaFoldDB" id="A0A6J8EF82"/>
<dbReference type="InterPro" id="IPR036056">
    <property type="entry name" value="Fibrinogen-like_C"/>
</dbReference>
<proteinExistence type="predicted"/>
<evidence type="ECO:0000259" key="2">
    <source>
        <dbReference type="PROSITE" id="PS51406"/>
    </source>
</evidence>
<sequence>MAENLHQRGKAGRGIICIVLLLQIHSLKSDLQTGQFLIHKNKVLTTSLSVISTEVCSLHQCAAECLKRKSCCVCSYDESTRVCVIETSENFTDIPLDCSDILKCWSTISGVYTIYPKGIGALEVLCDMNTDTGGWTVIQNRNSGSTMFYTNWAQYRNGFGNISSDFWIGNDNLHMLTSKRNYHLRVDLEDWDGQIRYAVYQTFMVGDENTKYKLSIGSYRGTAGDSLYYHNDMKFSTTDSDNDFLTDPNIPNCAQQYNGGWWYMICYEVNLHGTYLAWKTFGGTYNDLKHSKMMIRV</sequence>
<dbReference type="PROSITE" id="PS51406">
    <property type="entry name" value="FIBRINOGEN_C_2"/>
    <property type="match status" value="1"/>
</dbReference>
<dbReference type="SUPFAM" id="SSF56496">
    <property type="entry name" value="Fibrinogen C-terminal domain-like"/>
    <property type="match status" value="1"/>
</dbReference>